<accession>A0A0R2CDY7</accession>
<sequence length="308" mass="35069">MGYKNMSVETSLKYQQDFFEHFAAAWADQSTYRIYQGIDNTAANLRLDPHDVPGYILAYDKQAEQELMTFLQQHLVSWLRDHIPFFDVTDDGRVFFGDWYHRRQFGRLDVINRTILHQTDDQRAIMPQLYDFADHQATYLDDQLEDMRRNVYQQATDLHNQLETLEADQAGDSEASTGGRVASNAASSSANNGSGLRGLLRNFIDPDEPDGDAPEEQPVRPARQPQRRGNGLDINRIRRQFDQAKAAADKAFDSQKRQLQVAAAVTNYEYQAVTKEYDTVADFANVLTSMADDYMQALKADEGGQHNA</sequence>
<evidence type="ECO:0000256" key="1">
    <source>
        <dbReference type="SAM" id="MobiDB-lite"/>
    </source>
</evidence>
<reference evidence="2 3" key="1">
    <citation type="journal article" date="2015" name="Genome Announc.">
        <title>Expanding the biotechnology potential of lactobacilli through comparative genomics of 213 strains and associated genera.</title>
        <authorList>
            <person name="Sun Z."/>
            <person name="Harris H.M."/>
            <person name="McCann A."/>
            <person name="Guo C."/>
            <person name="Argimon S."/>
            <person name="Zhang W."/>
            <person name="Yang X."/>
            <person name="Jeffery I.B."/>
            <person name="Cooney J.C."/>
            <person name="Kagawa T.F."/>
            <person name="Liu W."/>
            <person name="Song Y."/>
            <person name="Salvetti E."/>
            <person name="Wrobel A."/>
            <person name="Rasinkangas P."/>
            <person name="Parkhill J."/>
            <person name="Rea M.C."/>
            <person name="O'Sullivan O."/>
            <person name="Ritari J."/>
            <person name="Douillard F.P."/>
            <person name="Paul Ross R."/>
            <person name="Yang R."/>
            <person name="Briner A.E."/>
            <person name="Felis G.E."/>
            <person name="de Vos W.M."/>
            <person name="Barrangou R."/>
            <person name="Klaenhammer T.R."/>
            <person name="Caufield P.W."/>
            <person name="Cui Y."/>
            <person name="Zhang H."/>
            <person name="O'Toole P.W."/>
        </authorList>
    </citation>
    <scope>NUCLEOTIDE SEQUENCE [LARGE SCALE GENOMIC DNA]</scope>
    <source>
        <strain evidence="2 3">DSM 22698</strain>
    </source>
</reference>
<feature type="compositionally biased region" description="Low complexity" evidence="1">
    <location>
        <begin position="178"/>
        <end position="202"/>
    </location>
</feature>
<feature type="region of interest" description="Disordered" evidence="1">
    <location>
        <begin position="170"/>
        <end position="235"/>
    </location>
</feature>
<evidence type="ECO:0000313" key="3">
    <source>
        <dbReference type="Proteomes" id="UP000051789"/>
    </source>
</evidence>
<protein>
    <recommendedName>
        <fullName evidence="4">Exonuclease SbcC</fullName>
    </recommendedName>
</protein>
<evidence type="ECO:0000313" key="2">
    <source>
        <dbReference type="EMBL" id="KRM86601.1"/>
    </source>
</evidence>
<gene>
    <name evidence="2" type="ORF">FD19_GL001792</name>
</gene>
<organism evidence="2 3">
    <name type="scientific">Lacticaseibacillus thailandensis DSM 22698 = JCM 13996</name>
    <dbReference type="NCBI Taxonomy" id="1423810"/>
    <lineage>
        <taxon>Bacteria</taxon>
        <taxon>Bacillati</taxon>
        <taxon>Bacillota</taxon>
        <taxon>Bacilli</taxon>
        <taxon>Lactobacillales</taxon>
        <taxon>Lactobacillaceae</taxon>
        <taxon>Lacticaseibacillus</taxon>
    </lineage>
</organism>
<dbReference type="Proteomes" id="UP000051789">
    <property type="component" value="Unassembled WGS sequence"/>
</dbReference>
<dbReference type="STRING" id="1423810.FD19_GL001792"/>
<dbReference type="EMBL" id="AYZK01000007">
    <property type="protein sequence ID" value="KRM86601.1"/>
    <property type="molecule type" value="Genomic_DNA"/>
</dbReference>
<dbReference type="PATRIC" id="fig|1423810.4.peg.1840"/>
<name>A0A0R2CDY7_9LACO</name>
<proteinExistence type="predicted"/>
<keyword evidence="3" id="KW-1185">Reference proteome</keyword>
<feature type="compositionally biased region" description="Acidic residues" evidence="1">
    <location>
        <begin position="205"/>
        <end position="215"/>
    </location>
</feature>
<comment type="caution">
    <text evidence="2">The sequence shown here is derived from an EMBL/GenBank/DDBJ whole genome shotgun (WGS) entry which is preliminary data.</text>
</comment>
<evidence type="ECO:0008006" key="4">
    <source>
        <dbReference type="Google" id="ProtNLM"/>
    </source>
</evidence>
<dbReference type="AlphaFoldDB" id="A0A0R2CDY7"/>
<feature type="compositionally biased region" description="Low complexity" evidence="1">
    <location>
        <begin position="219"/>
        <end position="228"/>
    </location>
</feature>